<keyword evidence="2" id="KW-1185">Reference proteome</keyword>
<name>A0ABR2T340_9ROSI</name>
<gene>
    <name evidence="1" type="ORF">V6N11_056202</name>
</gene>
<proteinExistence type="predicted"/>
<protein>
    <submittedName>
        <fullName evidence="1">Uncharacterized protein</fullName>
    </submittedName>
</protein>
<comment type="caution">
    <text evidence="1">The sequence shown here is derived from an EMBL/GenBank/DDBJ whole genome shotgun (WGS) entry which is preliminary data.</text>
</comment>
<dbReference type="EMBL" id="JBBPBN010000009">
    <property type="protein sequence ID" value="KAK9031916.1"/>
    <property type="molecule type" value="Genomic_DNA"/>
</dbReference>
<evidence type="ECO:0000313" key="1">
    <source>
        <dbReference type="EMBL" id="KAK9031916.1"/>
    </source>
</evidence>
<evidence type="ECO:0000313" key="2">
    <source>
        <dbReference type="Proteomes" id="UP001396334"/>
    </source>
</evidence>
<dbReference type="Proteomes" id="UP001396334">
    <property type="component" value="Unassembled WGS sequence"/>
</dbReference>
<accession>A0ABR2T340</accession>
<sequence length="149" mass="17581">MSVLSSHLILMLREFSLRKNRELSPISLLGFGGLVVDKGSSSPFGMEGYRAHPSLALVGDLAIETKESSIGFTWITLHWRYRIVIAKEGPKTFVVGFAWEGTKLLKYILVYFLWENCMWWLWLWWRCRWKIENKKEVPWLAPWLYASRR</sequence>
<reference evidence="1 2" key="1">
    <citation type="journal article" date="2024" name="G3 (Bethesda)">
        <title>Genome assembly of Hibiscus sabdariffa L. provides insights into metabolisms of medicinal natural products.</title>
        <authorList>
            <person name="Kim T."/>
        </authorList>
    </citation>
    <scope>NUCLEOTIDE SEQUENCE [LARGE SCALE GENOMIC DNA]</scope>
    <source>
        <strain evidence="1">TK-2024</strain>
        <tissue evidence="1">Old leaves</tissue>
    </source>
</reference>
<organism evidence="1 2">
    <name type="scientific">Hibiscus sabdariffa</name>
    <name type="common">roselle</name>
    <dbReference type="NCBI Taxonomy" id="183260"/>
    <lineage>
        <taxon>Eukaryota</taxon>
        <taxon>Viridiplantae</taxon>
        <taxon>Streptophyta</taxon>
        <taxon>Embryophyta</taxon>
        <taxon>Tracheophyta</taxon>
        <taxon>Spermatophyta</taxon>
        <taxon>Magnoliopsida</taxon>
        <taxon>eudicotyledons</taxon>
        <taxon>Gunneridae</taxon>
        <taxon>Pentapetalae</taxon>
        <taxon>rosids</taxon>
        <taxon>malvids</taxon>
        <taxon>Malvales</taxon>
        <taxon>Malvaceae</taxon>
        <taxon>Malvoideae</taxon>
        <taxon>Hibiscus</taxon>
    </lineage>
</organism>